<dbReference type="EMBL" id="QKYT01000791">
    <property type="protein sequence ID" value="RIA81474.1"/>
    <property type="molecule type" value="Genomic_DNA"/>
</dbReference>
<evidence type="ECO:0000313" key="2">
    <source>
        <dbReference type="Proteomes" id="UP000265703"/>
    </source>
</evidence>
<keyword evidence="2" id="KW-1185">Reference proteome</keyword>
<name>A0A397SGA8_9GLOM</name>
<reference evidence="1 2" key="1">
    <citation type="submission" date="2018-06" db="EMBL/GenBank/DDBJ databases">
        <title>Comparative genomics reveals the genomic features of Rhizophagus irregularis, R. cerebriforme, R. diaphanum and Gigaspora rosea, and their symbiotic lifestyle signature.</title>
        <authorList>
            <person name="Morin E."/>
            <person name="San Clemente H."/>
            <person name="Chen E.C.H."/>
            <person name="De La Providencia I."/>
            <person name="Hainaut M."/>
            <person name="Kuo A."/>
            <person name="Kohler A."/>
            <person name="Murat C."/>
            <person name="Tang N."/>
            <person name="Roy S."/>
            <person name="Loubradou J."/>
            <person name="Henrissat B."/>
            <person name="Grigoriev I.V."/>
            <person name="Corradi N."/>
            <person name="Roux C."/>
            <person name="Martin F.M."/>
        </authorList>
    </citation>
    <scope>NUCLEOTIDE SEQUENCE [LARGE SCALE GENOMIC DNA]</scope>
    <source>
        <strain evidence="1 2">DAOM 227022</strain>
    </source>
</reference>
<protein>
    <submittedName>
        <fullName evidence="1">Uncharacterized protein</fullName>
    </submittedName>
</protein>
<dbReference type="AlphaFoldDB" id="A0A397SGA8"/>
<gene>
    <name evidence="1" type="ORF">C1645_836955</name>
</gene>
<organism evidence="1 2">
    <name type="scientific">Glomus cerebriforme</name>
    <dbReference type="NCBI Taxonomy" id="658196"/>
    <lineage>
        <taxon>Eukaryota</taxon>
        <taxon>Fungi</taxon>
        <taxon>Fungi incertae sedis</taxon>
        <taxon>Mucoromycota</taxon>
        <taxon>Glomeromycotina</taxon>
        <taxon>Glomeromycetes</taxon>
        <taxon>Glomerales</taxon>
        <taxon>Glomeraceae</taxon>
        <taxon>Glomus</taxon>
    </lineage>
</organism>
<proteinExistence type="predicted"/>
<evidence type="ECO:0000313" key="1">
    <source>
        <dbReference type="EMBL" id="RIA81474.1"/>
    </source>
</evidence>
<accession>A0A397SGA8</accession>
<dbReference type="Proteomes" id="UP000265703">
    <property type="component" value="Unassembled WGS sequence"/>
</dbReference>
<comment type="caution">
    <text evidence="1">The sequence shown here is derived from an EMBL/GenBank/DDBJ whole genome shotgun (WGS) entry which is preliminary data.</text>
</comment>
<sequence length="187" mass="21477">MKAKLLTLLNGIDGKYDLSLYLNPYSQSSTDGFIILISKIIPFSHCKLYLNLDHVPILSIVAKNNANFATLIAFVDCDHAWYYEDLPDNNGFRKITKLDIDGRCRSKEDALSMTILFNIFINNLDMNNEKKDKIKNDIKNNWICEEKLMRENITEEHTGKLVYKAGLVNVQSIEQKDLTFIPINNIS</sequence>